<feature type="domain" description="ABC transporter" evidence="10">
    <location>
        <begin position="81"/>
        <end position="314"/>
    </location>
</feature>
<reference evidence="11" key="2">
    <citation type="journal article" date="2023" name="Int. J. Mol. Sci.">
        <title>De Novo Assembly and Annotation of 11 Diverse Shrub Willow (Salix) Genomes Reveals Novel Gene Organization in Sex-Linked Regions.</title>
        <authorList>
            <person name="Hyden B."/>
            <person name="Feng K."/>
            <person name="Yates T.B."/>
            <person name="Jawdy S."/>
            <person name="Cereghino C."/>
            <person name="Smart L.B."/>
            <person name="Muchero W."/>
        </authorList>
    </citation>
    <scope>NUCLEOTIDE SEQUENCE</scope>
    <source>
        <tissue evidence="11">Shoot tip</tissue>
    </source>
</reference>
<evidence type="ECO:0000256" key="7">
    <source>
        <dbReference type="ARBA" id="ARBA00022989"/>
    </source>
</evidence>
<dbReference type="Proteomes" id="UP001151532">
    <property type="component" value="Chromosome 1"/>
</dbReference>
<keyword evidence="7 9" id="KW-1133">Transmembrane helix</keyword>
<organism evidence="11 12">
    <name type="scientific">Salix purpurea</name>
    <name type="common">Purple osier willow</name>
    <dbReference type="NCBI Taxonomy" id="77065"/>
    <lineage>
        <taxon>Eukaryota</taxon>
        <taxon>Viridiplantae</taxon>
        <taxon>Streptophyta</taxon>
        <taxon>Embryophyta</taxon>
        <taxon>Tracheophyta</taxon>
        <taxon>Spermatophyta</taxon>
        <taxon>Magnoliopsida</taxon>
        <taxon>eudicotyledons</taxon>
        <taxon>Gunneridae</taxon>
        <taxon>Pentapetalae</taxon>
        <taxon>rosids</taxon>
        <taxon>fabids</taxon>
        <taxon>Malpighiales</taxon>
        <taxon>Salicaceae</taxon>
        <taxon>Saliceae</taxon>
        <taxon>Salix</taxon>
    </lineage>
</organism>
<dbReference type="InterPro" id="IPR003593">
    <property type="entry name" value="AAA+_ATPase"/>
</dbReference>
<sequence>MAFWYGYILVARKEISGGDAIACFFGVNVGGRGLALSLSYSAQIAQGTVAATTIFEIKDRIPDIDPYSPHGRILSSVGRRIEFTGVTFAYPSRLETVILCSLNLVIPSAKTLALVGASGGGKSTVFALIERLYDPINGVVTLDGIDLRTLQVKWLGGQLGMVGQEPVLFATSILENTMMGKENATKKEAINACIAANAHNFISGLHFSYKTQVGDRGAQLSGGKKQGIALARAMIKNPRILVLDEPTSALDPNANTIVFLDQGPVVEIGAHRQLMENVGAYYALVKLASGRFQNPASETESTRGGNAGKCKAKKVSTIGILGLQKPEIVKLLLGFLLGMHAGAILSVFPYLLGQSTLKITNSN</sequence>
<dbReference type="Pfam" id="PF00005">
    <property type="entry name" value="ABC_tran"/>
    <property type="match status" value="1"/>
</dbReference>
<evidence type="ECO:0000313" key="11">
    <source>
        <dbReference type="EMBL" id="KAJ6711871.1"/>
    </source>
</evidence>
<keyword evidence="12" id="KW-1185">Reference proteome</keyword>
<dbReference type="GO" id="GO:0005524">
    <property type="term" value="F:ATP binding"/>
    <property type="evidence" value="ECO:0007669"/>
    <property type="project" value="UniProtKB-KW"/>
</dbReference>
<evidence type="ECO:0000256" key="5">
    <source>
        <dbReference type="ARBA" id="ARBA00022741"/>
    </source>
</evidence>
<dbReference type="EMBL" id="JAPFFK010000015">
    <property type="protein sequence ID" value="KAJ6711871.1"/>
    <property type="molecule type" value="Genomic_DNA"/>
</dbReference>
<feature type="transmembrane region" description="Helical" evidence="9">
    <location>
        <begin position="331"/>
        <end position="352"/>
    </location>
</feature>
<dbReference type="GO" id="GO:0016887">
    <property type="term" value="F:ATP hydrolysis activity"/>
    <property type="evidence" value="ECO:0007669"/>
    <property type="project" value="InterPro"/>
</dbReference>
<keyword evidence="6" id="KW-0067">ATP-binding</keyword>
<dbReference type="AlphaFoldDB" id="A0A9Q0THP6"/>
<dbReference type="OrthoDB" id="840696at2759"/>
<dbReference type="GO" id="GO:0015421">
    <property type="term" value="F:ABC-type oligopeptide transporter activity"/>
    <property type="evidence" value="ECO:0007669"/>
    <property type="project" value="TreeGrafter"/>
</dbReference>
<dbReference type="PANTHER" id="PTHR43394">
    <property type="entry name" value="ATP-DEPENDENT PERMEASE MDL1, MITOCHONDRIAL"/>
    <property type="match status" value="1"/>
</dbReference>
<dbReference type="SMART" id="SM00382">
    <property type="entry name" value="AAA"/>
    <property type="match status" value="1"/>
</dbReference>
<dbReference type="Gene3D" id="1.20.1560.10">
    <property type="entry name" value="ABC transporter type 1, transmembrane domain"/>
    <property type="match status" value="2"/>
</dbReference>
<evidence type="ECO:0000259" key="10">
    <source>
        <dbReference type="PROSITE" id="PS50893"/>
    </source>
</evidence>
<keyword evidence="3 9" id="KW-0812">Transmembrane</keyword>
<dbReference type="SUPFAM" id="SSF90123">
    <property type="entry name" value="ABC transporter transmembrane region"/>
    <property type="match status" value="1"/>
</dbReference>
<dbReference type="PROSITE" id="PS50893">
    <property type="entry name" value="ABC_TRANSPORTER_2"/>
    <property type="match status" value="1"/>
</dbReference>
<keyword evidence="8 9" id="KW-0472">Membrane</keyword>
<dbReference type="PANTHER" id="PTHR43394:SF11">
    <property type="entry name" value="ATP-BINDING CASSETTE TRANSPORTER"/>
    <property type="match status" value="1"/>
</dbReference>
<evidence type="ECO:0000313" key="12">
    <source>
        <dbReference type="Proteomes" id="UP001151532"/>
    </source>
</evidence>
<gene>
    <name evidence="11" type="ORF">OIU79_008152</name>
</gene>
<dbReference type="Gene3D" id="3.40.50.300">
    <property type="entry name" value="P-loop containing nucleotide triphosphate hydrolases"/>
    <property type="match status" value="2"/>
</dbReference>
<evidence type="ECO:0000256" key="1">
    <source>
        <dbReference type="ARBA" id="ARBA00004141"/>
    </source>
</evidence>
<dbReference type="InterPro" id="IPR036640">
    <property type="entry name" value="ABC1_TM_sf"/>
</dbReference>
<dbReference type="SUPFAM" id="SSF52540">
    <property type="entry name" value="P-loop containing nucleoside triphosphate hydrolases"/>
    <property type="match status" value="1"/>
</dbReference>
<evidence type="ECO:0000256" key="8">
    <source>
        <dbReference type="ARBA" id="ARBA00023136"/>
    </source>
</evidence>
<proteinExistence type="predicted"/>
<dbReference type="InterPro" id="IPR027417">
    <property type="entry name" value="P-loop_NTPase"/>
</dbReference>
<evidence type="ECO:0000256" key="6">
    <source>
        <dbReference type="ARBA" id="ARBA00022840"/>
    </source>
</evidence>
<accession>A0A9Q0THP6</accession>
<protein>
    <recommendedName>
        <fullName evidence="10">ABC transporter domain-containing protein</fullName>
    </recommendedName>
</protein>
<reference evidence="11" key="1">
    <citation type="submission" date="2022-11" db="EMBL/GenBank/DDBJ databases">
        <authorList>
            <person name="Hyden B.L."/>
            <person name="Feng K."/>
            <person name="Yates T."/>
            <person name="Jawdy S."/>
            <person name="Smart L.B."/>
            <person name="Muchero W."/>
        </authorList>
    </citation>
    <scope>NUCLEOTIDE SEQUENCE</scope>
    <source>
        <tissue evidence="11">Shoot tip</tissue>
    </source>
</reference>
<keyword evidence="5" id="KW-0547">Nucleotide-binding</keyword>
<dbReference type="GO" id="GO:0005743">
    <property type="term" value="C:mitochondrial inner membrane"/>
    <property type="evidence" value="ECO:0007669"/>
    <property type="project" value="TreeGrafter"/>
</dbReference>
<dbReference type="GO" id="GO:0090374">
    <property type="term" value="P:oligopeptide export from mitochondrion"/>
    <property type="evidence" value="ECO:0007669"/>
    <property type="project" value="TreeGrafter"/>
</dbReference>
<dbReference type="InterPro" id="IPR003439">
    <property type="entry name" value="ABC_transporter-like_ATP-bd"/>
</dbReference>
<keyword evidence="4" id="KW-0677">Repeat</keyword>
<evidence type="ECO:0000256" key="9">
    <source>
        <dbReference type="SAM" id="Phobius"/>
    </source>
</evidence>
<comment type="caution">
    <text evidence="11">The sequence shown here is derived from an EMBL/GenBank/DDBJ whole genome shotgun (WGS) entry which is preliminary data.</text>
</comment>
<keyword evidence="2" id="KW-0813">Transport</keyword>
<evidence type="ECO:0000256" key="4">
    <source>
        <dbReference type="ARBA" id="ARBA00022737"/>
    </source>
</evidence>
<dbReference type="InterPro" id="IPR039421">
    <property type="entry name" value="Type_1_exporter"/>
</dbReference>
<comment type="subcellular location">
    <subcellularLocation>
        <location evidence="1">Membrane</location>
        <topology evidence="1">Multi-pass membrane protein</topology>
    </subcellularLocation>
</comment>
<name>A0A9Q0THP6_SALPP</name>
<evidence type="ECO:0000256" key="2">
    <source>
        <dbReference type="ARBA" id="ARBA00022448"/>
    </source>
</evidence>
<evidence type="ECO:0000256" key="3">
    <source>
        <dbReference type="ARBA" id="ARBA00022692"/>
    </source>
</evidence>